<dbReference type="EMBL" id="JBGLYH010000002">
    <property type="protein sequence ID" value="MEZ7195272.1"/>
    <property type="molecule type" value="Genomic_DNA"/>
</dbReference>
<dbReference type="Proteomes" id="UP001568698">
    <property type="component" value="Unassembled WGS sequence"/>
</dbReference>
<accession>A0ABV4JX31</accession>
<reference evidence="1 2" key="1">
    <citation type="submission" date="2024-08" db="EMBL/GenBank/DDBJ databases">
        <title>Sulfate-reducing bacteria isolated from formation water of the oil field in Kazakhstan and description of Pseudodesulfovibrio sp.</title>
        <authorList>
            <person name="Bidzhieva S.K."/>
            <person name="Tourova T.P."/>
            <person name="Grouzdev D.S."/>
            <person name="Beletsky A.V."/>
            <person name="Sokolova D.S."/>
            <person name="Samigullina S.R."/>
            <person name="Poltaraus A.B."/>
            <person name="Avtukh A.N."/>
            <person name="Tereshina V.M."/>
            <person name="Zhaparov N.S."/>
            <person name="Mardanov A.V."/>
            <person name="Nazina T.N."/>
        </authorList>
    </citation>
    <scope>NUCLEOTIDE SEQUENCE [LARGE SCALE GENOMIC DNA]</scope>
    <source>
        <strain evidence="1 2">9FUS</strain>
    </source>
</reference>
<protein>
    <submittedName>
        <fullName evidence="1">Uncharacterized protein</fullName>
    </submittedName>
</protein>
<sequence length="131" mass="14647">MSEEIRESVDVVGELYRCACSWEPQVRLLGNIQAMELRQLCLHHAALVDALEKIKDRTEFWCPDCGWTGAERELEIHGANTEAGNDEMAYCPKCGGDEVCEFEPDEYAKEAIERAAKISPDTTNQDAQGPV</sequence>
<proteinExistence type="predicted"/>
<gene>
    <name evidence="1" type="ORF">AB6M95_00795</name>
</gene>
<comment type="caution">
    <text evidence="1">The sequence shown here is derived from an EMBL/GenBank/DDBJ whole genome shotgun (WGS) entry which is preliminary data.</text>
</comment>
<dbReference type="RefSeq" id="WP_371384827.1">
    <property type="nucleotide sequence ID" value="NZ_JBGLYH010000002.1"/>
</dbReference>
<keyword evidence="2" id="KW-1185">Reference proteome</keyword>
<organism evidence="1 2">
    <name type="scientific">Pseudodesulfovibrio karagichevae</name>
    <dbReference type="NCBI Taxonomy" id="3239305"/>
    <lineage>
        <taxon>Bacteria</taxon>
        <taxon>Pseudomonadati</taxon>
        <taxon>Thermodesulfobacteriota</taxon>
        <taxon>Desulfovibrionia</taxon>
        <taxon>Desulfovibrionales</taxon>
        <taxon>Desulfovibrionaceae</taxon>
    </lineage>
</organism>
<evidence type="ECO:0000313" key="2">
    <source>
        <dbReference type="Proteomes" id="UP001568698"/>
    </source>
</evidence>
<evidence type="ECO:0000313" key="1">
    <source>
        <dbReference type="EMBL" id="MEZ7195272.1"/>
    </source>
</evidence>
<name>A0ABV4JX31_9BACT</name>